<dbReference type="GO" id="GO:0005886">
    <property type="term" value="C:plasma membrane"/>
    <property type="evidence" value="ECO:0007669"/>
    <property type="project" value="UniProtKB-SubCell"/>
</dbReference>
<keyword evidence="5 6" id="KW-0472">Membrane</keyword>
<dbReference type="KEGG" id="rsi:Runsl_1943"/>
<evidence type="ECO:0000256" key="5">
    <source>
        <dbReference type="ARBA" id="ARBA00023136"/>
    </source>
</evidence>
<dbReference type="PANTHER" id="PTHR30572:SF18">
    <property type="entry name" value="ABC-TYPE MACROLIDE FAMILY EXPORT SYSTEM PERMEASE COMPONENT 2"/>
    <property type="match status" value="1"/>
</dbReference>
<feature type="transmembrane region" description="Helical" evidence="6">
    <location>
        <begin position="443"/>
        <end position="466"/>
    </location>
</feature>
<evidence type="ECO:0000259" key="8">
    <source>
        <dbReference type="Pfam" id="PF12704"/>
    </source>
</evidence>
<dbReference type="GO" id="GO:0022857">
    <property type="term" value="F:transmembrane transporter activity"/>
    <property type="evidence" value="ECO:0007669"/>
    <property type="project" value="TreeGrafter"/>
</dbReference>
<reference evidence="10" key="1">
    <citation type="submission" date="2011-06" db="EMBL/GenBank/DDBJ databases">
        <title>The complete genome of chromosome of Runella slithyformis DSM 19594.</title>
        <authorList>
            <consortium name="US DOE Joint Genome Institute (JGI-PGF)"/>
            <person name="Lucas S."/>
            <person name="Han J."/>
            <person name="Lapidus A."/>
            <person name="Bruce D."/>
            <person name="Goodwin L."/>
            <person name="Pitluck S."/>
            <person name="Peters L."/>
            <person name="Kyrpides N."/>
            <person name="Mavromatis K."/>
            <person name="Ivanova N."/>
            <person name="Ovchinnikova G."/>
            <person name="Zhang X."/>
            <person name="Misra M."/>
            <person name="Detter J.C."/>
            <person name="Tapia R."/>
            <person name="Han C."/>
            <person name="Land M."/>
            <person name="Hauser L."/>
            <person name="Markowitz V."/>
            <person name="Cheng J.-F."/>
            <person name="Hugenholtz P."/>
            <person name="Woyke T."/>
            <person name="Wu D."/>
            <person name="Tindall B."/>
            <person name="Faehrich R."/>
            <person name="Brambilla E."/>
            <person name="Klenk H.-P."/>
            <person name="Eisen J.A."/>
        </authorList>
    </citation>
    <scope>NUCLEOTIDE SEQUENCE [LARGE SCALE GENOMIC DNA]</scope>
    <source>
        <strain evidence="10">ATCC 29530 / DSM 19594 / LMG 11500 / NCIMB 11436 / LSU 4</strain>
    </source>
</reference>
<evidence type="ECO:0000313" key="10">
    <source>
        <dbReference type="Proteomes" id="UP000000493"/>
    </source>
</evidence>
<keyword evidence="4 6" id="KW-1133">Transmembrane helix</keyword>
<feature type="domain" description="MacB-like periplasmic core" evidence="8">
    <location>
        <begin position="530"/>
        <end position="698"/>
    </location>
</feature>
<feature type="domain" description="ABC3 transporter permease C-terminal" evidence="7">
    <location>
        <begin position="736"/>
        <end position="846"/>
    </location>
</feature>
<dbReference type="InterPro" id="IPR025857">
    <property type="entry name" value="MacB_PCD"/>
</dbReference>
<feature type="transmembrane region" description="Helical" evidence="6">
    <location>
        <begin position="821"/>
        <end position="842"/>
    </location>
</feature>
<evidence type="ECO:0000259" key="7">
    <source>
        <dbReference type="Pfam" id="PF02687"/>
    </source>
</evidence>
<gene>
    <name evidence="9" type="ordered locus">Runsl_1943</name>
</gene>
<feature type="domain" description="ABC3 transporter permease C-terminal" evidence="7">
    <location>
        <begin position="357"/>
        <end position="466"/>
    </location>
</feature>
<feature type="transmembrane region" description="Helical" evidence="6">
    <location>
        <begin position="492"/>
        <end position="511"/>
    </location>
</feature>
<evidence type="ECO:0000256" key="2">
    <source>
        <dbReference type="ARBA" id="ARBA00022475"/>
    </source>
</evidence>
<accession>A0A7U4E5E1</accession>
<keyword evidence="10" id="KW-1185">Reference proteome</keyword>
<dbReference type="InterPro" id="IPR003838">
    <property type="entry name" value="ABC3_permease_C"/>
</dbReference>
<evidence type="ECO:0000256" key="3">
    <source>
        <dbReference type="ARBA" id="ARBA00022692"/>
    </source>
</evidence>
<evidence type="ECO:0008006" key="11">
    <source>
        <dbReference type="Google" id="ProtNLM"/>
    </source>
</evidence>
<dbReference type="InterPro" id="IPR050250">
    <property type="entry name" value="Macrolide_Exporter_MacB"/>
</dbReference>
<feature type="transmembrane region" description="Helical" evidence="6">
    <location>
        <begin position="733"/>
        <end position="753"/>
    </location>
</feature>
<keyword evidence="3 6" id="KW-0812">Transmembrane</keyword>
<comment type="subcellular location">
    <subcellularLocation>
        <location evidence="1">Cell membrane</location>
        <topology evidence="1">Multi-pass membrane protein</topology>
    </subcellularLocation>
</comment>
<dbReference type="AlphaFoldDB" id="A0A7U4E5E1"/>
<feature type="transmembrane region" description="Helical" evidence="6">
    <location>
        <begin position="355"/>
        <end position="374"/>
    </location>
</feature>
<organism evidence="9 10">
    <name type="scientific">Runella slithyformis (strain ATCC 29530 / DSM 19594 / LMG 11500 / NCIMB 11436 / LSU 4)</name>
    <dbReference type="NCBI Taxonomy" id="761193"/>
    <lineage>
        <taxon>Bacteria</taxon>
        <taxon>Pseudomonadati</taxon>
        <taxon>Bacteroidota</taxon>
        <taxon>Cytophagia</taxon>
        <taxon>Cytophagales</taxon>
        <taxon>Spirosomataceae</taxon>
        <taxon>Runella</taxon>
    </lineage>
</organism>
<sequence length="856" mass="94898">MKRSAPKTDAWNCWYIRTADTVRQRTGLSGIGQIIPFALCKRTDSQAYAVPVRGLSNKRNTLLEFLYRQPDMLCNYFKIAFRTLRKYRLFSFINIFGLASGMMICLLALIDIKGSFDVDNFHPHPERTYRLLTDVVSKTNDRVAFATSPLPLADLLTKDYDFVEGTTHFIRAYGEFDDGRKRLQPMTFWVDADFFRVFGYPILAGTAATAPHTAVLTQRMAEKFFGKANPLGKVIHYEGAGAFIVTGIIDNTSPGRSHQKFDMLLSAQSLKSEALTDWKNHREGYTYVLLKPGVTTETFEKSLASIATRTTKLIQDNKVNAYHFRAQALPDIAPAHEELMHGTYEPTYGKLATEMGVGLLTLLLAVFNYINLTLARSLSRAREVGIRKVVGGLRWQVMAQFMAESVILALLGLALAFVGLKLIEPMGFVQRWLIGGVKWGWETGLLFVVFSIVAGLLAGMVPARILSDFAPAQVLRSHTGLKVIRGISLRKSLIVVQFAVSLLAMITLYVLDRQQTYMSEGDYGFEREQVLTIPVLPGRSADKLVDAIHQQAGVTEVAATSDLFGSHPQNTQWAYRQRRQNDSLLIDCFFINHQLVPALGLQLLAGQNFTPIDAAKNRVLINEEALKGFGLGTAKEAIGQTILLGNNREVSVAGVVKNFNYAGFVWALKPLVLQYQPEKFQYLNVKVAAGSSAATVAAIAKAWKQLYPYEPFAGQWYSDYLRERHSHDDDNHFLGVLTAIAFTIACMGLLGMVTYNTETRTKEVGIRKVMGAAVHQIVWSLSSDFVRLLLIAAAIAIPLGYVAGMAILLNFAFHVSIGIETFGPCIGLLFLIGGLTIGLQTYRSAVANPVKALRSE</sequence>
<evidence type="ECO:0000256" key="4">
    <source>
        <dbReference type="ARBA" id="ARBA00022989"/>
    </source>
</evidence>
<dbReference type="PANTHER" id="PTHR30572">
    <property type="entry name" value="MEMBRANE COMPONENT OF TRANSPORTER-RELATED"/>
    <property type="match status" value="1"/>
</dbReference>
<evidence type="ECO:0000256" key="6">
    <source>
        <dbReference type="SAM" id="Phobius"/>
    </source>
</evidence>
<keyword evidence="2" id="KW-1003">Cell membrane</keyword>
<dbReference type="Pfam" id="PF12704">
    <property type="entry name" value="MacB_PCD"/>
    <property type="match status" value="2"/>
</dbReference>
<dbReference type="Pfam" id="PF02687">
    <property type="entry name" value="FtsX"/>
    <property type="match status" value="2"/>
</dbReference>
<dbReference type="EMBL" id="CP002859">
    <property type="protein sequence ID" value="AEI48363.1"/>
    <property type="molecule type" value="Genomic_DNA"/>
</dbReference>
<feature type="transmembrane region" description="Helical" evidence="6">
    <location>
        <begin position="788"/>
        <end position="809"/>
    </location>
</feature>
<dbReference type="RefSeq" id="WP_013927675.1">
    <property type="nucleotide sequence ID" value="NC_015703.1"/>
</dbReference>
<protein>
    <recommendedName>
        <fullName evidence="11">FtsX-like permease family protein</fullName>
    </recommendedName>
</protein>
<dbReference type="Proteomes" id="UP000000493">
    <property type="component" value="Chromosome"/>
</dbReference>
<feature type="transmembrane region" description="Helical" evidence="6">
    <location>
        <begin position="395"/>
        <end position="423"/>
    </location>
</feature>
<reference evidence="9 10" key="2">
    <citation type="journal article" date="2012" name="Stand. Genomic Sci.">
        <title>Complete genome sequence of the aquatic bacterium Runella slithyformis type strain (LSU 4(T)).</title>
        <authorList>
            <person name="Copeland A."/>
            <person name="Zhang X."/>
            <person name="Misra M."/>
            <person name="Lapidus A."/>
            <person name="Nolan M."/>
            <person name="Lucas S."/>
            <person name="Deshpande S."/>
            <person name="Cheng J.F."/>
            <person name="Tapia R."/>
            <person name="Goodwin L.A."/>
            <person name="Pitluck S."/>
            <person name="Liolios K."/>
            <person name="Pagani I."/>
            <person name="Ivanova N."/>
            <person name="Mikhailova N."/>
            <person name="Pati A."/>
            <person name="Chen A."/>
            <person name="Palaniappan K."/>
            <person name="Land M."/>
            <person name="Hauser L."/>
            <person name="Pan C."/>
            <person name="Jeffries C.D."/>
            <person name="Detter J.C."/>
            <person name="Brambilla E.M."/>
            <person name="Rohde M."/>
            <person name="Djao O.D."/>
            <person name="Goker M."/>
            <person name="Sikorski J."/>
            <person name="Tindall B.J."/>
            <person name="Woyke T."/>
            <person name="Bristow J."/>
            <person name="Eisen J.A."/>
            <person name="Markowitz V."/>
            <person name="Hugenholtz P."/>
            <person name="Kyrpides N.C."/>
            <person name="Klenk H.P."/>
            <person name="Mavromatis K."/>
        </authorList>
    </citation>
    <scope>NUCLEOTIDE SEQUENCE [LARGE SCALE GENOMIC DNA]</scope>
    <source>
        <strain evidence="10">ATCC 29530 / DSM 19594 / LMG 11500 / NCIMB 11436 / LSU 4</strain>
    </source>
</reference>
<name>A0A7U4E5E1_RUNSL</name>
<proteinExistence type="predicted"/>
<feature type="domain" description="MacB-like periplasmic core" evidence="8">
    <location>
        <begin position="91"/>
        <end position="304"/>
    </location>
</feature>
<evidence type="ECO:0000313" key="9">
    <source>
        <dbReference type="EMBL" id="AEI48363.1"/>
    </source>
</evidence>
<feature type="transmembrane region" description="Helical" evidence="6">
    <location>
        <begin position="89"/>
        <end position="110"/>
    </location>
</feature>
<evidence type="ECO:0000256" key="1">
    <source>
        <dbReference type="ARBA" id="ARBA00004651"/>
    </source>
</evidence>